<reference evidence="2" key="1">
    <citation type="submission" date="2021-01" db="EMBL/GenBank/DDBJ databases">
        <authorList>
            <person name="Li R."/>
            <person name="Bekaert M."/>
        </authorList>
    </citation>
    <scope>NUCLEOTIDE SEQUENCE</scope>
    <source>
        <strain evidence="2">Farmed</strain>
    </source>
</reference>
<sequence length="328" mass="38606">MNERERTHARVCITGERTSDPLCRHGEVFYIYCGFCQTTAARRSINFTFPVFQSACFFFFFLQFNFPVFFLVLIIHSPYFPSTCSFSSHPLSLFSCILFNFTSFSSSSFSSFPSFFSFLVSPLSFISYFPLNSISLFFLENYKVPLLNLSFFLSCFFLASSPFFFSPFFFSFPFILFFFLLFFFLLYAFLTFFLTFCFFLSHHSPPLSLFLITSRFLVFFFFFSSPPLCFIFTPLSSLWQAIFSFLKTSFLFPLSFALSLSLSLSPSSSFLYYFSFHFSLFPLLCFLLLHIYYIHLSYIFFKFLSFSLYCLRLEVGSHGPPQISFLYY</sequence>
<dbReference type="AlphaFoldDB" id="A0A812BT05"/>
<dbReference type="Proteomes" id="UP000597762">
    <property type="component" value="Unassembled WGS sequence"/>
</dbReference>
<feature type="transmembrane region" description="Helical" evidence="1">
    <location>
        <begin position="207"/>
        <end position="225"/>
    </location>
</feature>
<feature type="transmembrane region" description="Helical" evidence="1">
    <location>
        <begin position="146"/>
        <end position="169"/>
    </location>
</feature>
<protein>
    <submittedName>
        <fullName evidence="2">Uncharacterized protein</fullName>
    </submittedName>
</protein>
<organism evidence="2 3">
    <name type="scientific">Acanthosepion pharaonis</name>
    <name type="common">Pharaoh cuttlefish</name>
    <name type="synonym">Sepia pharaonis</name>
    <dbReference type="NCBI Taxonomy" id="158019"/>
    <lineage>
        <taxon>Eukaryota</taxon>
        <taxon>Metazoa</taxon>
        <taxon>Spiralia</taxon>
        <taxon>Lophotrochozoa</taxon>
        <taxon>Mollusca</taxon>
        <taxon>Cephalopoda</taxon>
        <taxon>Coleoidea</taxon>
        <taxon>Decapodiformes</taxon>
        <taxon>Sepiida</taxon>
        <taxon>Sepiina</taxon>
        <taxon>Sepiidae</taxon>
        <taxon>Acanthosepion</taxon>
    </lineage>
</organism>
<evidence type="ECO:0000313" key="2">
    <source>
        <dbReference type="EMBL" id="CAE1240600.1"/>
    </source>
</evidence>
<evidence type="ECO:0000256" key="1">
    <source>
        <dbReference type="SAM" id="Phobius"/>
    </source>
</evidence>
<keyword evidence="1" id="KW-1133">Transmembrane helix</keyword>
<feature type="transmembrane region" description="Helical" evidence="1">
    <location>
        <begin position="115"/>
        <end position="139"/>
    </location>
</feature>
<name>A0A812BT05_ACAPH</name>
<keyword evidence="1" id="KW-0812">Transmembrane</keyword>
<keyword evidence="3" id="KW-1185">Reference proteome</keyword>
<feature type="transmembrane region" description="Helical" evidence="1">
    <location>
        <begin position="270"/>
        <end position="292"/>
    </location>
</feature>
<proteinExistence type="predicted"/>
<keyword evidence="1" id="KW-0472">Membrane</keyword>
<comment type="caution">
    <text evidence="2">The sequence shown here is derived from an EMBL/GenBank/DDBJ whole genome shotgun (WGS) entry which is preliminary data.</text>
</comment>
<gene>
    <name evidence="2" type="ORF">SPHA_22397</name>
</gene>
<accession>A0A812BT05</accession>
<evidence type="ECO:0000313" key="3">
    <source>
        <dbReference type="Proteomes" id="UP000597762"/>
    </source>
</evidence>
<feature type="transmembrane region" description="Helical" evidence="1">
    <location>
        <begin position="175"/>
        <end position="200"/>
    </location>
</feature>
<dbReference type="EMBL" id="CAHIKZ030000828">
    <property type="protein sequence ID" value="CAE1240600.1"/>
    <property type="molecule type" value="Genomic_DNA"/>
</dbReference>
<feature type="transmembrane region" description="Helical" evidence="1">
    <location>
        <begin position="57"/>
        <end position="79"/>
    </location>
</feature>